<reference evidence="2 3" key="1">
    <citation type="submission" date="2021-07" db="EMBL/GenBank/DDBJ databases">
        <title>Whole Genome Sequence of Nocardia Iowensis.</title>
        <authorList>
            <person name="Lamm A."/>
            <person name="Collins-Fairclough A.M."/>
            <person name="Bunk B."/>
            <person name="Sproer C."/>
        </authorList>
    </citation>
    <scope>NUCLEOTIDE SEQUENCE [LARGE SCALE GENOMIC DNA]</scope>
    <source>
        <strain evidence="2 3">NRRL 5646</strain>
    </source>
</reference>
<feature type="region of interest" description="Disordered" evidence="1">
    <location>
        <begin position="51"/>
        <end position="74"/>
    </location>
</feature>
<evidence type="ECO:0000256" key="1">
    <source>
        <dbReference type="SAM" id="MobiDB-lite"/>
    </source>
</evidence>
<feature type="region of interest" description="Disordered" evidence="1">
    <location>
        <begin position="1"/>
        <end position="24"/>
    </location>
</feature>
<dbReference type="RefSeq" id="WP_218477020.1">
    <property type="nucleotide sequence ID" value="NZ_BAABJN010000015.1"/>
</dbReference>
<organism evidence="2 3">
    <name type="scientific">Nocardia iowensis</name>
    <dbReference type="NCBI Taxonomy" id="204891"/>
    <lineage>
        <taxon>Bacteria</taxon>
        <taxon>Bacillati</taxon>
        <taxon>Actinomycetota</taxon>
        <taxon>Actinomycetes</taxon>
        <taxon>Mycobacteriales</taxon>
        <taxon>Nocardiaceae</taxon>
        <taxon>Nocardia</taxon>
    </lineage>
</organism>
<dbReference type="EMBL" id="CP078145">
    <property type="protein sequence ID" value="QXN94462.1"/>
    <property type="molecule type" value="Genomic_DNA"/>
</dbReference>
<protein>
    <submittedName>
        <fullName evidence="2">Uncharacterized protein</fullName>
    </submittedName>
</protein>
<proteinExistence type="predicted"/>
<sequence>MLDADSVLGSDYQPVRDGKPDSDGIHVGSIISNLNTSTRVQAALVAERARHSVRGPVMSPRNPPIGRKDQLVGG</sequence>
<evidence type="ECO:0000313" key="2">
    <source>
        <dbReference type="EMBL" id="QXN94462.1"/>
    </source>
</evidence>
<dbReference type="Proteomes" id="UP000694257">
    <property type="component" value="Chromosome"/>
</dbReference>
<feature type="compositionally biased region" description="Basic and acidic residues" evidence="1">
    <location>
        <begin position="14"/>
        <end position="24"/>
    </location>
</feature>
<name>A0ABX8RXT8_NOCIO</name>
<keyword evidence="3" id="KW-1185">Reference proteome</keyword>
<gene>
    <name evidence="2" type="ORF">KV110_16230</name>
</gene>
<evidence type="ECO:0000313" key="3">
    <source>
        <dbReference type="Proteomes" id="UP000694257"/>
    </source>
</evidence>
<accession>A0ABX8RXT8</accession>